<evidence type="ECO:0000256" key="1">
    <source>
        <dbReference type="ARBA" id="ARBA00004123"/>
    </source>
</evidence>
<keyword evidence="3" id="KW-0804">Transcription</keyword>
<keyword evidence="4" id="KW-0539">Nucleus</keyword>
<dbReference type="SMART" id="SM00355">
    <property type="entry name" value="ZnF_C2H2"/>
    <property type="match status" value="1"/>
</dbReference>
<dbReference type="GO" id="GO:0005634">
    <property type="term" value="C:nucleus"/>
    <property type="evidence" value="ECO:0007669"/>
    <property type="project" value="UniProtKB-SubCell"/>
</dbReference>
<dbReference type="Proteomes" id="UP001372834">
    <property type="component" value="Unassembled WGS sequence"/>
</dbReference>
<comment type="subcellular location">
    <subcellularLocation>
        <location evidence="1">Nucleus</location>
    </subcellularLocation>
</comment>
<comment type="caution">
    <text evidence="8">The sequence shown here is derived from an EMBL/GenBank/DDBJ whole genome shotgun (WGS) entry which is preliminary data.</text>
</comment>
<reference evidence="8 9" key="1">
    <citation type="submission" date="2023-10" db="EMBL/GenBank/DDBJ databases">
        <title>Genomes of two closely related lineages of the louse Polyplax serrata with different host specificities.</title>
        <authorList>
            <person name="Martinu J."/>
            <person name="Tarabai H."/>
            <person name="Stefka J."/>
            <person name="Hypsa V."/>
        </authorList>
    </citation>
    <scope>NUCLEOTIDE SEQUENCE [LARGE SCALE GENOMIC DNA]</scope>
    <source>
        <strain evidence="8">HR10_N</strain>
    </source>
</reference>
<gene>
    <name evidence="8" type="ORF">RUM43_011185</name>
</gene>
<dbReference type="InterPro" id="IPR036236">
    <property type="entry name" value="Znf_C2H2_sf"/>
</dbReference>
<dbReference type="Gene3D" id="3.30.160.60">
    <property type="entry name" value="Classic Zinc Finger"/>
    <property type="match status" value="1"/>
</dbReference>
<keyword evidence="5" id="KW-0862">Zinc</keyword>
<protein>
    <recommendedName>
        <fullName evidence="7">C2H2-type domain-containing protein</fullName>
    </recommendedName>
</protein>
<evidence type="ECO:0000256" key="5">
    <source>
        <dbReference type="PROSITE-ProRule" id="PRU00042"/>
    </source>
</evidence>
<dbReference type="SUPFAM" id="SSF57959">
    <property type="entry name" value="Leucine zipper domain"/>
    <property type="match status" value="1"/>
</dbReference>
<evidence type="ECO:0000256" key="6">
    <source>
        <dbReference type="SAM" id="MobiDB-lite"/>
    </source>
</evidence>
<organism evidence="8 9">
    <name type="scientific">Polyplax serrata</name>
    <name type="common">Common mouse louse</name>
    <dbReference type="NCBI Taxonomy" id="468196"/>
    <lineage>
        <taxon>Eukaryota</taxon>
        <taxon>Metazoa</taxon>
        <taxon>Ecdysozoa</taxon>
        <taxon>Arthropoda</taxon>
        <taxon>Hexapoda</taxon>
        <taxon>Insecta</taxon>
        <taxon>Pterygota</taxon>
        <taxon>Neoptera</taxon>
        <taxon>Paraneoptera</taxon>
        <taxon>Psocodea</taxon>
        <taxon>Troctomorpha</taxon>
        <taxon>Phthiraptera</taxon>
        <taxon>Anoplura</taxon>
        <taxon>Polyplacidae</taxon>
        <taxon>Polyplax</taxon>
    </lineage>
</organism>
<dbReference type="GO" id="GO:0003700">
    <property type="term" value="F:DNA-binding transcription factor activity"/>
    <property type="evidence" value="ECO:0007669"/>
    <property type="project" value="InterPro"/>
</dbReference>
<evidence type="ECO:0000256" key="2">
    <source>
        <dbReference type="ARBA" id="ARBA00023015"/>
    </source>
</evidence>
<dbReference type="PANTHER" id="PTHR19304">
    <property type="entry name" value="CYCLIC-AMP RESPONSE ELEMENT BINDING PROTEIN"/>
    <property type="match status" value="1"/>
</dbReference>
<evidence type="ECO:0000256" key="4">
    <source>
        <dbReference type="ARBA" id="ARBA00023242"/>
    </source>
</evidence>
<evidence type="ECO:0000313" key="9">
    <source>
        <dbReference type="Proteomes" id="UP001372834"/>
    </source>
</evidence>
<evidence type="ECO:0000313" key="8">
    <source>
        <dbReference type="EMBL" id="KAK6620887.1"/>
    </source>
</evidence>
<dbReference type="InterPro" id="IPR046347">
    <property type="entry name" value="bZIP_sf"/>
</dbReference>
<keyword evidence="5" id="KW-0863">Zinc-finger</keyword>
<evidence type="ECO:0000256" key="3">
    <source>
        <dbReference type="ARBA" id="ARBA00023163"/>
    </source>
</evidence>
<dbReference type="Gene3D" id="1.20.5.170">
    <property type="match status" value="1"/>
</dbReference>
<dbReference type="InterPro" id="IPR051027">
    <property type="entry name" value="bZIP_transcription_factors"/>
</dbReference>
<dbReference type="AlphaFoldDB" id="A0AAN8PEU9"/>
<dbReference type="InterPro" id="IPR013087">
    <property type="entry name" value="Znf_C2H2_type"/>
</dbReference>
<feature type="domain" description="C2H2-type" evidence="7">
    <location>
        <begin position="13"/>
        <end position="37"/>
    </location>
</feature>
<keyword evidence="5" id="KW-0479">Metal-binding</keyword>
<dbReference type="EMBL" id="JAWJWE010000039">
    <property type="protein sequence ID" value="KAK6620887.1"/>
    <property type="molecule type" value="Genomic_DNA"/>
</dbReference>
<sequence>MKDYTNYLSEKPFSCDVDGCSMRFDNEDHLSVHKKRHDMLLTLGLGSKTATFVDQTPTPTQFIKNCEEVGLFQDLQNVNPFEETFKKAVEAVQSGQPICLEKTPDTNPIDDTLHTPNVFPHINDVPSVHHRNECLKHSNTPLVEDVFIKQEHIKIVDVNEAVSDKDTGSKPTEERQTCAIPFKNLVKSEIPSLTENQALLNAPEGPCQIVQFVTPEISQAHCNMVVIKNSDNLYSALELDVRDKLKKNLRERKNSKIIQPKVPISKCPTKKTTNSLSSKFSNFSKNSLKMISKLENPESEMYDSNPVPKKKKKNEKFPTKESRNEYLARSRAASFRCREKKKMYILYLEKVNIELSTANQNLQLVNFSLRKQIRELHAELSKHRSCNLADKSMEAALTTAANAIKNKTISEEEKTPKSFQHFSNQNFNLKSSEISQAPTVNLSSPCEETTEIGEQMQDPHFFTLDVAEVTLNDQTEETEIPLKECNKSSDIIVRFNSAGNDLPVQFVPDSSFVTSYMAGAGDNVRRIYNEHCYFLKRGFFNVGKESLSELLAADSSLSPTDNSITFEMDLKGRGSFRDLTGLKKLQVDTKTPPPLILLKPFKKRTLQKKKTEKT</sequence>
<keyword evidence="2" id="KW-0805">Transcription regulation</keyword>
<proteinExistence type="predicted"/>
<name>A0AAN8PEU9_POLSC</name>
<dbReference type="PROSITE" id="PS50157">
    <property type="entry name" value="ZINC_FINGER_C2H2_2"/>
    <property type="match status" value="1"/>
</dbReference>
<accession>A0AAN8PEU9</accession>
<dbReference type="GO" id="GO:0008270">
    <property type="term" value="F:zinc ion binding"/>
    <property type="evidence" value="ECO:0007669"/>
    <property type="project" value="UniProtKB-KW"/>
</dbReference>
<dbReference type="SUPFAM" id="SSF57667">
    <property type="entry name" value="beta-beta-alpha zinc fingers"/>
    <property type="match status" value="1"/>
</dbReference>
<feature type="region of interest" description="Disordered" evidence="6">
    <location>
        <begin position="296"/>
        <end position="323"/>
    </location>
</feature>
<evidence type="ECO:0000259" key="7">
    <source>
        <dbReference type="PROSITE" id="PS50157"/>
    </source>
</evidence>
<dbReference type="PROSITE" id="PS00028">
    <property type="entry name" value="ZINC_FINGER_C2H2_1"/>
    <property type="match status" value="1"/>
</dbReference>